<protein>
    <submittedName>
        <fullName evidence="2">Uncharacterized protein</fullName>
    </submittedName>
</protein>
<comment type="caution">
    <text evidence="2">The sequence shown here is derived from an EMBL/GenBank/DDBJ whole genome shotgun (WGS) entry which is preliminary data.</text>
</comment>
<keyword evidence="3" id="KW-1185">Reference proteome</keyword>
<dbReference type="InterPro" id="IPR016119">
    <property type="entry name" value="Br/Cl_peroxidase_C"/>
</dbReference>
<dbReference type="AlphaFoldDB" id="A0ABD5M7I9"/>
<dbReference type="Gene3D" id="1.10.606.10">
    <property type="entry name" value="Vanadium-containing Chloroperoxidase, domain 2"/>
    <property type="match status" value="1"/>
</dbReference>
<reference evidence="2 3" key="1">
    <citation type="submission" date="2024-06" db="EMBL/GenBank/DDBJ databases">
        <title>Halorubrum miltondacostae sp. nov., a potential PHA producer isolated from an inland solar saltern in Rio Maior, Portugal.</title>
        <authorList>
            <person name="Albuquerque L."/>
            <person name="Viver T."/>
            <person name="Barroso C."/>
            <person name="Claudino R."/>
            <person name="Galvan M."/>
            <person name="Simoes G."/>
            <person name="Lobo Da Cunha A."/>
            <person name="Egas C."/>
        </authorList>
    </citation>
    <scope>NUCLEOTIDE SEQUENCE [LARGE SCALE GENOMIC DNA]</scope>
    <source>
        <strain evidence="2 3">RMP-11</strain>
    </source>
</reference>
<feature type="region of interest" description="Disordered" evidence="1">
    <location>
        <begin position="1"/>
        <end position="21"/>
    </location>
</feature>
<gene>
    <name evidence="2" type="ORF">ABNG04_15895</name>
</gene>
<name>A0ABD5M7I9_9EURY</name>
<dbReference type="EMBL" id="JBEDNY010000007">
    <property type="protein sequence ID" value="MEZ3165322.1"/>
    <property type="molecule type" value="Genomic_DNA"/>
</dbReference>
<feature type="compositionally biased region" description="Basic and acidic residues" evidence="1">
    <location>
        <begin position="1"/>
        <end position="17"/>
    </location>
</feature>
<dbReference type="RefSeq" id="WP_371163350.1">
    <property type="nucleotide sequence ID" value="NZ_JBEDNX010000006.1"/>
</dbReference>
<evidence type="ECO:0000313" key="2">
    <source>
        <dbReference type="EMBL" id="MEZ3165322.1"/>
    </source>
</evidence>
<evidence type="ECO:0000313" key="3">
    <source>
        <dbReference type="Proteomes" id="UP001567572"/>
    </source>
</evidence>
<accession>A0ABD5M7I9</accession>
<evidence type="ECO:0000256" key="1">
    <source>
        <dbReference type="SAM" id="MobiDB-lite"/>
    </source>
</evidence>
<organism evidence="2 3">
    <name type="scientific">Halorubrum miltondacostae</name>
    <dbReference type="NCBI Taxonomy" id="3076378"/>
    <lineage>
        <taxon>Archaea</taxon>
        <taxon>Methanobacteriati</taxon>
        <taxon>Methanobacteriota</taxon>
        <taxon>Stenosarchaea group</taxon>
        <taxon>Halobacteria</taxon>
        <taxon>Halobacteriales</taxon>
        <taxon>Haloferacaceae</taxon>
        <taxon>Halorubrum</taxon>
    </lineage>
</organism>
<proteinExistence type="predicted"/>
<sequence length="156" mass="17263">MVSGDNKRDPSDERRDSVTTFVEDLADINQPVNERYPEGRPLYDIEITPFWFTKGMPLATDGDDERYSEGIVPATKKQEDYFEAVAKGKYTGGDAFERDGERLFIGVPGANSVPLAGMDSHLGRLPPAPDPRGKTCAAEMLDAYAMEQLRDVPFTA</sequence>
<dbReference type="Proteomes" id="UP001567572">
    <property type="component" value="Unassembled WGS sequence"/>
</dbReference>